<dbReference type="InterPro" id="IPR009056">
    <property type="entry name" value="Cyt_c-like_dom"/>
</dbReference>
<feature type="binding site" description="covalent" evidence="6">
    <location>
        <position position="32"/>
    </location>
    <ligand>
        <name>heme c</name>
        <dbReference type="ChEBI" id="CHEBI:61717"/>
    </ligand>
</feature>
<evidence type="ECO:0000256" key="3">
    <source>
        <dbReference type="ARBA" id="ARBA00022723"/>
    </source>
</evidence>
<accession>A0A4Y4CVI6</accession>
<keyword evidence="3 6" id="KW-0479">Metal-binding</keyword>
<dbReference type="InterPro" id="IPR002324">
    <property type="entry name" value="Cyt_c_ID"/>
</dbReference>
<evidence type="ECO:0000256" key="7">
    <source>
        <dbReference type="SAM" id="SignalP"/>
    </source>
</evidence>
<evidence type="ECO:0000259" key="8">
    <source>
        <dbReference type="PROSITE" id="PS51007"/>
    </source>
</evidence>
<gene>
    <name evidence="9" type="primary">nirM_2</name>
    <name evidence="9" type="ORF">ZRA01_22050</name>
</gene>
<evidence type="ECO:0000256" key="2">
    <source>
        <dbReference type="ARBA" id="ARBA00022617"/>
    </source>
</evidence>
<dbReference type="PROSITE" id="PS51007">
    <property type="entry name" value="CYTC"/>
    <property type="match status" value="1"/>
</dbReference>
<feature type="chain" id="PRO_5021371828" evidence="7">
    <location>
        <begin position="23"/>
        <end position="101"/>
    </location>
</feature>
<feature type="binding site" description="covalent" evidence="6">
    <location>
        <position position="36"/>
    </location>
    <ligand>
        <name>heme c</name>
        <dbReference type="ChEBI" id="CHEBI:61717"/>
    </ligand>
</feature>
<keyword evidence="1" id="KW-0813">Transport</keyword>
<comment type="PTM">
    <text evidence="6">Binds 1 heme c group covalently per subunit.</text>
</comment>
<organism evidence="9 10">
    <name type="scientific">Zoogloea ramigera</name>
    <dbReference type="NCBI Taxonomy" id="350"/>
    <lineage>
        <taxon>Bacteria</taxon>
        <taxon>Pseudomonadati</taxon>
        <taxon>Pseudomonadota</taxon>
        <taxon>Betaproteobacteria</taxon>
        <taxon>Rhodocyclales</taxon>
        <taxon>Zoogloeaceae</taxon>
        <taxon>Zoogloea</taxon>
    </lineage>
</organism>
<keyword evidence="4" id="KW-0249">Electron transport</keyword>
<dbReference type="SUPFAM" id="SSF46626">
    <property type="entry name" value="Cytochrome c"/>
    <property type="match status" value="1"/>
</dbReference>
<dbReference type="GO" id="GO:0009055">
    <property type="term" value="F:electron transfer activity"/>
    <property type="evidence" value="ECO:0007669"/>
    <property type="project" value="InterPro"/>
</dbReference>
<keyword evidence="7" id="KW-0732">Signal</keyword>
<dbReference type="AlphaFoldDB" id="A0A4Y4CVI6"/>
<comment type="caution">
    <text evidence="9">The sequence shown here is derived from an EMBL/GenBank/DDBJ whole genome shotgun (WGS) entry which is preliminary data.</text>
</comment>
<evidence type="ECO:0000313" key="9">
    <source>
        <dbReference type="EMBL" id="GEC96132.1"/>
    </source>
</evidence>
<evidence type="ECO:0000256" key="6">
    <source>
        <dbReference type="PIRSR" id="PIRSR602324-1"/>
    </source>
</evidence>
<keyword evidence="5 6" id="KW-0408">Iron</keyword>
<dbReference type="Pfam" id="PF00034">
    <property type="entry name" value="Cytochrom_C"/>
    <property type="match status" value="1"/>
</dbReference>
<keyword evidence="10" id="KW-1185">Reference proteome</keyword>
<evidence type="ECO:0000313" key="10">
    <source>
        <dbReference type="Proteomes" id="UP000318422"/>
    </source>
</evidence>
<keyword evidence="2 6" id="KW-0349">Heme</keyword>
<dbReference type="RefSeq" id="WP_174851609.1">
    <property type="nucleotide sequence ID" value="NZ_BJNV01000036.1"/>
</dbReference>
<evidence type="ECO:0000256" key="5">
    <source>
        <dbReference type="ARBA" id="ARBA00023004"/>
    </source>
</evidence>
<dbReference type="GO" id="GO:0005506">
    <property type="term" value="F:iron ion binding"/>
    <property type="evidence" value="ECO:0007669"/>
    <property type="project" value="InterPro"/>
</dbReference>
<dbReference type="Proteomes" id="UP000318422">
    <property type="component" value="Unassembled WGS sequence"/>
</dbReference>
<feature type="binding site" description="covalent" evidence="6">
    <location>
        <position position="81"/>
    </location>
    <ligand>
        <name>heme c</name>
        <dbReference type="ChEBI" id="CHEBI:61717"/>
    </ligand>
</feature>
<sequence>MKSLSMALFVLVAAGLAGQAAASPELAKSKNCMGCHAVERKMVGPAYKDVAAKYKGDKKAAEALAATIKAGGSGKWGPVPMPPNNVTDDEAKKLASWVLSL</sequence>
<feature type="signal peptide" evidence="7">
    <location>
        <begin position="1"/>
        <end position="22"/>
    </location>
</feature>
<dbReference type="GO" id="GO:0020037">
    <property type="term" value="F:heme binding"/>
    <property type="evidence" value="ECO:0007669"/>
    <property type="project" value="InterPro"/>
</dbReference>
<dbReference type="PRINTS" id="PR00606">
    <property type="entry name" value="CYTCHROMECID"/>
</dbReference>
<dbReference type="Gene3D" id="1.10.760.10">
    <property type="entry name" value="Cytochrome c-like domain"/>
    <property type="match status" value="1"/>
</dbReference>
<protein>
    <submittedName>
        <fullName evidence="9">Cytochrome c-551</fullName>
    </submittedName>
</protein>
<dbReference type="EMBL" id="BJNV01000036">
    <property type="protein sequence ID" value="GEC96132.1"/>
    <property type="molecule type" value="Genomic_DNA"/>
</dbReference>
<reference evidence="9 10" key="1">
    <citation type="submission" date="2019-06" db="EMBL/GenBank/DDBJ databases">
        <title>Whole genome shotgun sequence of Zoogloea ramigera NBRC 15342.</title>
        <authorList>
            <person name="Hosoyama A."/>
            <person name="Uohara A."/>
            <person name="Ohji S."/>
            <person name="Ichikawa N."/>
        </authorList>
    </citation>
    <scope>NUCLEOTIDE SEQUENCE [LARGE SCALE GENOMIC DNA]</scope>
    <source>
        <strain evidence="9 10">NBRC 15342</strain>
    </source>
</reference>
<dbReference type="InterPro" id="IPR036909">
    <property type="entry name" value="Cyt_c-like_dom_sf"/>
</dbReference>
<evidence type="ECO:0000256" key="4">
    <source>
        <dbReference type="ARBA" id="ARBA00022982"/>
    </source>
</evidence>
<evidence type="ECO:0000256" key="1">
    <source>
        <dbReference type="ARBA" id="ARBA00022448"/>
    </source>
</evidence>
<proteinExistence type="predicted"/>
<name>A0A4Y4CVI6_ZOORA</name>
<feature type="domain" description="Cytochrome c" evidence="8">
    <location>
        <begin position="18"/>
        <end position="101"/>
    </location>
</feature>